<comment type="subcellular location">
    <subcellularLocation>
        <location evidence="1">Plastid</location>
        <location evidence="1">Chloroplast</location>
    </subcellularLocation>
</comment>
<protein>
    <submittedName>
        <fullName evidence="3 4">Uncharacterized protein</fullName>
    </submittedName>
</protein>
<dbReference type="GO" id="GO:0009507">
    <property type="term" value="C:chloroplast"/>
    <property type="evidence" value="ECO:0007669"/>
    <property type="project" value="UniProtKB-SubCell"/>
</dbReference>
<gene>
    <name evidence="3" type="ORF">GUITHDRAFT_146908</name>
</gene>
<evidence type="ECO:0000256" key="1">
    <source>
        <dbReference type="ARBA" id="ARBA00004229"/>
    </source>
</evidence>
<dbReference type="KEGG" id="gtt:GUITHDRAFT_146908"/>
<evidence type="ECO:0000256" key="2">
    <source>
        <dbReference type="SAM" id="MobiDB-lite"/>
    </source>
</evidence>
<proteinExistence type="predicted"/>
<accession>L1IFB3</accession>
<dbReference type="HOGENOM" id="CLU_1450242_0_0_1"/>
<dbReference type="Gene3D" id="3.40.50.300">
    <property type="entry name" value="P-loop containing nucleotide triphosphate hydrolases"/>
    <property type="match status" value="1"/>
</dbReference>
<dbReference type="AlphaFoldDB" id="L1IFB3"/>
<evidence type="ECO:0000313" key="5">
    <source>
        <dbReference type="Proteomes" id="UP000011087"/>
    </source>
</evidence>
<feature type="region of interest" description="Disordered" evidence="2">
    <location>
        <begin position="1"/>
        <end position="42"/>
    </location>
</feature>
<evidence type="ECO:0000313" key="4">
    <source>
        <dbReference type="EnsemblProtists" id="EKX34918"/>
    </source>
</evidence>
<sequence>MKKENDEQLKKLSPARANRRSHMETEIVKPYPRPTGMQEQSDDKKIERLLADLQRLKRKHDAQMQASAAKPIATPFVSRSTRLSTDAYRSMLLFYKAQPDDPLLNRLVSWFDPPYVHVEIRFEDGMASSIFAGETVFFRQRTFANKHRLCVALSRARERLVIIGNGNTLRTIPALQYVQSIALARCV</sequence>
<dbReference type="PaxDb" id="55529-EKX34918"/>
<dbReference type="RefSeq" id="XP_005821898.1">
    <property type="nucleotide sequence ID" value="XM_005821841.1"/>
</dbReference>
<keyword evidence="5" id="KW-1185">Reference proteome</keyword>
<feature type="compositionally biased region" description="Basic and acidic residues" evidence="2">
    <location>
        <begin position="1"/>
        <end position="10"/>
    </location>
</feature>
<dbReference type="EMBL" id="JH993101">
    <property type="protein sequence ID" value="EKX34918.1"/>
    <property type="molecule type" value="Genomic_DNA"/>
</dbReference>
<reference evidence="5" key="2">
    <citation type="submission" date="2012-11" db="EMBL/GenBank/DDBJ databases">
        <authorList>
            <person name="Kuo A."/>
            <person name="Curtis B.A."/>
            <person name="Tanifuji G."/>
            <person name="Burki F."/>
            <person name="Gruber A."/>
            <person name="Irimia M."/>
            <person name="Maruyama S."/>
            <person name="Arias M.C."/>
            <person name="Ball S.G."/>
            <person name="Gile G.H."/>
            <person name="Hirakawa Y."/>
            <person name="Hopkins J.F."/>
            <person name="Rensing S.A."/>
            <person name="Schmutz J."/>
            <person name="Symeonidi A."/>
            <person name="Elias M."/>
            <person name="Eveleigh R.J."/>
            <person name="Herman E.K."/>
            <person name="Klute M.J."/>
            <person name="Nakayama T."/>
            <person name="Obornik M."/>
            <person name="Reyes-Prieto A."/>
            <person name="Armbrust E.V."/>
            <person name="Aves S.J."/>
            <person name="Beiko R.G."/>
            <person name="Coutinho P."/>
            <person name="Dacks J.B."/>
            <person name="Durnford D.G."/>
            <person name="Fast N.M."/>
            <person name="Green B.R."/>
            <person name="Grisdale C."/>
            <person name="Hempe F."/>
            <person name="Henrissat B."/>
            <person name="Hoppner M.P."/>
            <person name="Ishida K.-I."/>
            <person name="Kim E."/>
            <person name="Koreny L."/>
            <person name="Kroth P.G."/>
            <person name="Liu Y."/>
            <person name="Malik S.-B."/>
            <person name="Maier U.G."/>
            <person name="McRose D."/>
            <person name="Mock T."/>
            <person name="Neilson J.A."/>
            <person name="Onodera N.T."/>
            <person name="Poole A.M."/>
            <person name="Pritham E.J."/>
            <person name="Richards T.A."/>
            <person name="Rocap G."/>
            <person name="Roy S.W."/>
            <person name="Sarai C."/>
            <person name="Schaack S."/>
            <person name="Shirato S."/>
            <person name="Slamovits C.H."/>
            <person name="Spencer D.F."/>
            <person name="Suzuki S."/>
            <person name="Worden A.Z."/>
            <person name="Zauner S."/>
            <person name="Barry K."/>
            <person name="Bell C."/>
            <person name="Bharti A.K."/>
            <person name="Crow J.A."/>
            <person name="Grimwood J."/>
            <person name="Kramer R."/>
            <person name="Lindquist E."/>
            <person name="Lucas S."/>
            <person name="Salamov A."/>
            <person name="McFadden G.I."/>
            <person name="Lane C.E."/>
            <person name="Keeling P.J."/>
            <person name="Gray M.W."/>
            <person name="Grigoriev I.V."/>
            <person name="Archibald J.M."/>
        </authorList>
    </citation>
    <scope>NUCLEOTIDE SEQUENCE</scope>
    <source>
        <strain evidence="5">CCMP2712</strain>
    </source>
</reference>
<name>L1IFB3_GUITC</name>
<reference evidence="3 5" key="1">
    <citation type="journal article" date="2012" name="Nature">
        <title>Algal genomes reveal evolutionary mosaicism and the fate of nucleomorphs.</title>
        <authorList>
            <consortium name="DOE Joint Genome Institute"/>
            <person name="Curtis B.A."/>
            <person name="Tanifuji G."/>
            <person name="Burki F."/>
            <person name="Gruber A."/>
            <person name="Irimia M."/>
            <person name="Maruyama S."/>
            <person name="Arias M.C."/>
            <person name="Ball S.G."/>
            <person name="Gile G.H."/>
            <person name="Hirakawa Y."/>
            <person name="Hopkins J.F."/>
            <person name="Kuo A."/>
            <person name="Rensing S.A."/>
            <person name="Schmutz J."/>
            <person name="Symeonidi A."/>
            <person name="Elias M."/>
            <person name="Eveleigh R.J."/>
            <person name="Herman E.K."/>
            <person name="Klute M.J."/>
            <person name="Nakayama T."/>
            <person name="Obornik M."/>
            <person name="Reyes-Prieto A."/>
            <person name="Armbrust E.V."/>
            <person name="Aves S.J."/>
            <person name="Beiko R.G."/>
            <person name="Coutinho P."/>
            <person name="Dacks J.B."/>
            <person name="Durnford D.G."/>
            <person name="Fast N.M."/>
            <person name="Green B.R."/>
            <person name="Grisdale C.J."/>
            <person name="Hempel F."/>
            <person name="Henrissat B."/>
            <person name="Hoppner M.P."/>
            <person name="Ishida K."/>
            <person name="Kim E."/>
            <person name="Koreny L."/>
            <person name="Kroth P.G."/>
            <person name="Liu Y."/>
            <person name="Malik S.B."/>
            <person name="Maier U.G."/>
            <person name="McRose D."/>
            <person name="Mock T."/>
            <person name="Neilson J.A."/>
            <person name="Onodera N.T."/>
            <person name="Poole A.M."/>
            <person name="Pritham E.J."/>
            <person name="Richards T.A."/>
            <person name="Rocap G."/>
            <person name="Roy S.W."/>
            <person name="Sarai C."/>
            <person name="Schaack S."/>
            <person name="Shirato S."/>
            <person name="Slamovits C.H."/>
            <person name="Spencer D.F."/>
            <person name="Suzuki S."/>
            <person name="Worden A.Z."/>
            <person name="Zauner S."/>
            <person name="Barry K."/>
            <person name="Bell C."/>
            <person name="Bharti A.K."/>
            <person name="Crow J.A."/>
            <person name="Grimwood J."/>
            <person name="Kramer R."/>
            <person name="Lindquist E."/>
            <person name="Lucas S."/>
            <person name="Salamov A."/>
            <person name="McFadden G.I."/>
            <person name="Lane C.E."/>
            <person name="Keeling P.J."/>
            <person name="Gray M.W."/>
            <person name="Grigoriev I.V."/>
            <person name="Archibald J.M."/>
        </authorList>
    </citation>
    <scope>NUCLEOTIDE SEQUENCE</scope>
    <source>
        <strain evidence="3 5">CCMP2712</strain>
    </source>
</reference>
<dbReference type="GeneID" id="17291596"/>
<evidence type="ECO:0000313" key="3">
    <source>
        <dbReference type="EMBL" id="EKX34918.1"/>
    </source>
</evidence>
<reference evidence="4" key="3">
    <citation type="submission" date="2016-03" db="UniProtKB">
        <authorList>
            <consortium name="EnsemblProtists"/>
        </authorList>
    </citation>
    <scope>IDENTIFICATION</scope>
</reference>
<organism evidence="3">
    <name type="scientific">Guillardia theta (strain CCMP2712)</name>
    <name type="common">Cryptophyte</name>
    <dbReference type="NCBI Taxonomy" id="905079"/>
    <lineage>
        <taxon>Eukaryota</taxon>
        <taxon>Cryptophyceae</taxon>
        <taxon>Pyrenomonadales</taxon>
        <taxon>Geminigeraceae</taxon>
        <taxon>Guillardia</taxon>
    </lineage>
</organism>
<dbReference type="EnsemblProtists" id="EKX34918">
    <property type="protein sequence ID" value="EKX34918"/>
    <property type="gene ID" value="GUITHDRAFT_146908"/>
</dbReference>
<dbReference type="Proteomes" id="UP000011087">
    <property type="component" value="Unassembled WGS sequence"/>
</dbReference>
<dbReference type="InterPro" id="IPR027417">
    <property type="entry name" value="P-loop_NTPase"/>
</dbReference>